<dbReference type="InterPro" id="IPR051148">
    <property type="entry name" value="Zona_Pellucida_Domain_gp"/>
</dbReference>
<evidence type="ECO:0000256" key="4">
    <source>
        <dbReference type="ARBA" id="ARBA00022530"/>
    </source>
</evidence>
<feature type="region of interest" description="Disordered" evidence="15">
    <location>
        <begin position="794"/>
        <end position="817"/>
    </location>
</feature>
<keyword evidence="9" id="KW-0472">Membrane</keyword>
<feature type="non-terminal residue" evidence="19">
    <location>
        <position position="1"/>
    </location>
</feature>
<evidence type="ECO:0000256" key="6">
    <source>
        <dbReference type="ARBA" id="ARBA00022692"/>
    </source>
</evidence>
<dbReference type="InterPro" id="IPR001507">
    <property type="entry name" value="ZP_dom"/>
</dbReference>
<dbReference type="InterPro" id="IPR055355">
    <property type="entry name" value="ZP-C"/>
</dbReference>
<feature type="domain" description="P-type" evidence="18">
    <location>
        <begin position="612"/>
        <end position="652"/>
    </location>
</feature>
<dbReference type="PROSITE" id="PS51034">
    <property type="entry name" value="ZP_2"/>
    <property type="match status" value="1"/>
</dbReference>
<keyword evidence="20" id="KW-1185">Reference proteome</keyword>
<dbReference type="InterPro" id="IPR055356">
    <property type="entry name" value="ZP-N"/>
</dbReference>
<dbReference type="PROSITE" id="PS51448">
    <property type="entry name" value="P_TREFOIL_2"/>
    <property type="match status" value="1"/>
</dbReference>
<dbReference type="GO" id="GO:0005886">
    <property type="term" value="C:plasma membrane"/>
    <property type="evidence" value="ECO:0007669"/>
    <property type="project" value="UniProtKB-SubCell"/>
</dbReference>
<dbReference type="Pfam" id="PF23344">
    <property type="entry name" value="ZP-N"/>
    <property type="match status" value="1"/>
</dbReference>
<dbReference type="CDD" id="cd00111">
    <property type="entry name" value="Trefoil"/>
    <property type="match status" value="1"/>
</dbReference>
<keyword evidence="6" id="KW-0812">Transmembrane</keyword>
<evidence type="ECO:0000256" key="14">
    <source>
        <dbReference type="PROSITE-ProRule" id="PRU00779"/>
    </source>
</evidence>
<keyword evidence="11" id="KW-0325">Glycoprotein</keyword>
<dbReference type="SMART" id="SM00241">
    <property type="entry name" value="ZP"/>
    <property type="match status" value="1"/>
</dbReference>
<keyword evidence="12" id="KW-0278">Fertilization</keyword>
<dbReference type="InterPro" id="IPR000519">
    <property type="entry name" value="P_trefoil_dom"/>
</dbReference>
<dbReference type="Pfam" id="PF00100">
    <property type="entry name" value="Zona_pellucida"/>
    <property type="match status" value="1"/>
</dbReference>
<comment type="caution">
    <text evidence="14">Lacks conserved residue(s) required for the propagation of feature annotation.</text>
</comment>
<dbReference type="GO" id="GO:0032190">
    <property type="term" value="F:acrosin binding"/>
    <property type="evidence" value="ECO:0007669"/>
    <property type="project" value="TreeGrafter"/>
</dbReference>
<feature type="non-terminal residue" evidence="19">
    <location>
        <position position="1018"/>
    </location>
</feature>
<keyword evidence="8" id="KW-1133">Transmembrane helix</keyword>
<evidence type="ECO:0000313" key="19">
    <source>
        <dbReference type="EMBL" id="NWW13922.1"/>
    </source>
</evidence>
<dbReference type="Gene3D" id="2.60.40.3210">
    <property type="entry name" value="Zona pellucida, ZP-N domain"/>
    <property type="match status" value="1"/>
</dbReference>
<dbReference type="Gene3D" id="2.60.40.4100">
    <property type="entry name" value="Zona pellucida, ZP-C domain"/>
    <property type="match status" value="1"/>
</dbReference>
<dbReference type="Proteomes" id="UP000542358">
    <property type="component" value="Unassembled WGS sequence"/>
</dbReference>
<organism evidence="19 20">
    <name type="scientific">Oreocharis arfaki</name>
    <name type="common">tit berrypecker</name>
    <dbReference type="NCBI Taxonomy" id="979223"/>
    <lineage>
        <taxon>Eukaryota</taxon>
        <taxon>Metazoa</taxon>
        <taxon>Chordata</taxon>
        <taxon>Craniata</taxon>
        <taxon>Vertebrata</taxon>
        <taxon>Euteleostomi</taxon>
        <taxon>Archelosauria</taxon>
        <taxon>Archosauria</taxon>
        <taxon>Dinosauria</taxon>
        <taxon>Saurischia</taxon>
        <taxon>Theropoda</taxon>
        <taxon>Coelurosauria</taxon>
        <taxon>Aves</taxon>
        <taxon>Neognathae</taxon>
        <taxon>Neoaves</taxon>
        <taxon>Telluraves</taxon>
        <taxon>Australaves</taxon>
        <taxon>Passeriformes</taxon>
        <taxon>Passeroidea</taxon>
        <taxon>Paramythiidae</taxon>
        <taxon>Oreocharis</taxon>
    </lineage>
</organism>
<proteinExistence type="predicted"/>
<comment type="subcellular location">
    <subcellularLocation>
        <location evidence="1">Cell membrane</location>
        <topology evidence="1">Single-pass type I membrane protein</topology>
    </subcellularLocation>
    <subcellularLocation>
        <location evidence="13">Zona pellucida</location>
    </subcellularLocation>
</comment>
<dbReference type="SUPFAM" id="SSF57492">
    <property type="entry name" value="Trefoil"/>
    <property type="match status" value="1"/>
</dbReference>
<evidence type="ECO:0000256" key="16">
    <source>
        <dbReference type="SAM" id="SignalP"/>
    </source>
</evidence>
<keyword evidence="2" id="KW-1003">Cell membrane</keyword>
<dbReference type="GO" id="GO:0035804">
    <property type="term" value="F:structural constituent of egg coat"/>
    <property type="evidence" value="ECO:0007669"/>
    <property type="project" value="TreeGrafter"/>
</dbReference>
<evidence type="ECO:0000313" key="20">
    <source>
        <dbReference type="Proteomes" id="UP000542358"/>
    </source>
</evidence>
<feature type="signal peptide" evidence="16">
    <location>
        <begin position="1"/>
        <end position="23"/>
    </location>
</feature>
<dbReference type="EMBL" id="VZRR01013708">
    <property type="protein sequence ID" value="NWW13922.1"/>
    <property type="molecule type" value="Genomic_DNA"/>
</dbReference>
<feature type="compositionally biased region" description="Polar residues" evidence="15">
    <location>
        <begin position="337"/>
        <end position="348"/>
    </location>
</feature>
<dbReference type="GO" id="GO:0060468">
    <property type="term" value="P:prevention of polyspermy"/>
    <property type="evidence" value="ECO:0007669"/>
    <property type="project" value="TreeGrafter"/>
</dbReference>
<feature type="compositionally biased region" description="Polar residues" evidence="15">
    <location>
        <begin position="451"/>
        <end position="463"/>
    </location>
</feature>
<evidence type="ECO:0000256" key="11">
    <source>
        <dbReference type="ARBA" id="ARBA00023180"/>
    </source>
</evidence>
<evidence type="ECO:0000256" key="15">
    <source>
        <dbReference type="SAM" id="MobiDB-lite"/>
    </source>
</evidence>
<dbReference type="GO" id="GO:0007339">
    <property type="term" value="P:binding of sperm to zona pellucida"/>
    <property type="evidence" value="ECO:0007669"/>
    <property type="project" value="TreeGrafter"/>
</dbReference>
<evidence type="ECO:0000256" key="10">
    <source>
        <dbReference type="ARBA" id="ARBA00023157"/>
    </source>
</evidence>
<evidence type="ECO:0000256" key="9">
    <source>
        <dbReference type="ARBA" id="ARBA00023136"/>
    </source>
</evidence>
<feature type="region of interest" description="Disordered" evidence="15">
    <location>
        <begin position="985"/>
        <end position="1004"/>
    </location>
</feature>
<evidence type="ECO:0000259" key="17">
    <source>
        <dbReference type="PROSITE" id="PS51034"/>
    </source>
</evidence>
<feature type="compositionally biased region" description="Polar residues" evidence="15">
    <location>
        <begin position="303"/>
        <end position="319"/>
    </location>
</feature>
<feature type="compositionally biased region" description="Low complexity" evidence="15">
    <location>
        <begin position="525"/>
        <end position="546"/>
    </location>
</feature>
<evidence type="ECO:0000259" key="18">
    <source>
        <dbReference type="PROSITE" id="PS51448"/>
    </source>
</evidence>
<feature type="compositionally biased region" description="Low complexity" evidence="15">
    <location>
        <begin position="794"/>
        <end position="808"/>
    </location>
</feature>
<dbReference type="Pfam" id="PF22821">
    <property type="entry name" value="ZP1_ZP4_Ig-like"/>
    <property type="match status" value="1"/>
</dbReference>
<feature type="compositionally biased region" description="Polar residues" evidence="15">
    <location>
        <begin position="391"/>
        <end position="414"/>
    </location>
</feature>
<feature type="chain" id="PRO_5029737445" evidence="16">
    <location>
        <begin position="24"/>
        <end position="1018"/>
    </location>
</feature>
<dbReference type="GO" id="GO:0035805">
    <property type="term" value="C:egg coat"/>
    <property type="evidence" value="ECO:0007669"/>
    <property type="project" value="UniProtKB-SubCell"/>
</dbReference>
<name>A0A7K6KPD5_9PASE</name>
<feature type="compositionally biased region" description="Polar residues" evidence="15">
    <location>
        <begin position="355"/>
        <end position="384"/>
    </location>
</feature>
<evidence type="ECO:0000256" key="3">
    <source>
        <dbReference type="ARBA" id="ARBA00022525"/>
    </source>
</evidence>
<evidence type="ECO:0000256" key="2">
    <source>
        <dbReference type="ARBA" id="ARBA00022475"/>
    </source>
</evidence>
<gene>
    <name evidence="19" type="primary">Zp1</name>
    <name evidence="19" type="ORF">OREARF_R14554</name>
</gene>
<sequence length="1018" mass="108027">MGRSCSFLLLLFLLPPWPRATVALLQYRHDCGESGMQLLVFPPHGRTVRFKVLDEFGSRFDVANCSICLHWLNSRGDGSVIFSSGYKGCHVLFKENRYVLRVQLEELLSSGIPVTSYEVNMTCPKPGGSEMVPDGMRGQGRDSAVQISHTGLLHRLSESSLTLTGSQLSSQDRLEQVHTVGRYPTNSELPGVWHHSSPAHPGLLSQPSGVRPATQIHGSFIHPGAPPPQPGGQSQPGMLRPVLVSQNHPSLVHPGAQTQPGHLHLGSISQNQPGMLHPGGQNQPGIRPGSISQNQPGVLHPGGQNQPGIRPGSISQNQPGVLHPGGQNQPGIRPGSISHNPPRGQNQPGIRPGFVSQNPSGGQNQPGIHPSSVSQNPSGGQNQPGIRPGFVSQNPSGSQNQPGIRPGSVSQNQPGMLHPGGQNQPGIHLGFVSQNPPRGPNQPGIRPGLVSHNQPGLSPTGVQTPAGFLRPGSQTPNQPGLSRPSHHSNSHTGLQGHTGLLHPGHPSPALVHPGHTSWPGLISSGLQAQPQPGLGRPGLQPQPGLLHPGIHSQPSLLQSMALFYPSAGAGKARRWDGGRPGQRETASRCFSSLHSMPCPLSGPPPGTQLTREQCQVPAGRMPCVAPQGRDGCLQAGCCYDDMDRTTPCYYGNTATVQCLLEGHFILVVPRGMVAPPYNLDSVRLASSQAGCEPLHVSEAFVMFRFPVTHCGTTVQVIEDKLIYENQLITTIDVQGSPHGSVTRDSVYILHARCIYNASDLLPLGVEVAVPPTAAPLAMPGPLGLQLRIATGQCSLSRSPSRSPSHSTPPDIPTDESYSSYHAEGDFPLVRVLRDPIYVEVRLLQKTDPNLVLVLHHCWASPGSHATSQPQWPILVEGCPFQGDNYRTRLIPVGPASPELPFPSHYQRFVISTFTFVEPPSMAVLEGEVYISCSASVCHLAQPEPCRPSCQLGAPSRESGSLQGFAGGEMGVSPSSQANLLLLTGARRSPGDRSTGGSVGTVASQGRVVFPEVPKRAGA</sequence>
<keyword evidence="7 16" id="KW-0732">Signal</keyword>
<feature type="domain" description="ZP" evidence="17">
    <location>
        <begin position="657"/>
        <end position="956"/>
    </location>
</feature>
<protein>
    <submittedName>
        <fullName evidence="19">ZP1 protein</fullName>
    </submittedName>
</protein>
<evidence type="ECO:0000256" key="13">
    <source>
        <dbReference type="ARBA" id="ARBA00024183"/>
    </source>
</evidence>
<dbReference type="InterPro" id="IPR044913">
    <property type="entry name" value="P_trefoil_dom_sf"/>
</dbReference>
<evidence type="ECO:0000256" key="12">
    <source>
        <dbReference type="ARBA" id="ARBA00023279"/>
    </source>
</evidence>
<evidence type="ECO:0000256" key="5">
    <source>
        <dbReference type="ARBA" id="ARBA00022685"/>
    </source>
</evidence>
<dbReference type="PANTHER" id="PTHR23343">
    <property type="entry name" value="ZONA PELLUCIDA SPERM-BINDING PROTEIN"/>
    <property type="match status" value="1"/>
</dbReference>
<keyword evidence="5" id="KW-0165">Cleavage on pair of basic residues</keyword>
<reference evidence="19 20" key="1">
    <citation type="submission" date="2019-09" db="EMBL/GenBank/DDBJ databases">
        <title>Bird 10,000 Genomes (B10K) Project - Family phase.</title>
        <authorList>
            <person name="Zhang G."/>
        </authorList>
    </citation>
    <scope>NUCLEOTIDE SEQUENCE [LARGE SCALE GENOMIC DNA]</scope>
    <source>
        <strain evidence="19">B10K-DU-029-42</strain>
        <tissue evidence="19">Muscle</tissue>
    </source>
</reference>
<dbReference type="InterPro" id="IPR054554">
    <property type="entry name" value="ZP1/4_Ig-like"/>
</dbReference>
<accession>A0A7K6KPD5</accession>
<evidence type="ECO:0000256" key="1">
    <source>
        <dbReference type="ARBA" id="ARBA00004251"/>
    </source>
</evidence>
<dbReference type="InterPro" id="IPR042235">
    <property type="entry name" value="ZP-C_dom"/>
</dbReference>
<keyword evidence="10" id="KW-1015">Disulfide bond</keyword>
<evidence type="ECO:0000256" key="8">
    <source>
        <dbReference type="ARBA" id="ARBA00022989"/>
    </source>
</evidence>
<dbReference type="AlphaFoldDB" id="A0A7K6KPD5"/>
<keyword evidence="3" id="KW-0964">Secreted</keyword>
<feature type="region of interest" description="Disordered" evidence="15">
    <location>
        <begin position="217"/>
        <end position="552"/>
    </location>
</feature>
<keyword evidence="4" id="KW-0272">Extracellular matrix</keyword>
<dbReference type="PANTHER" id="PTHR23343:SF41">
    <property type="entry name" value="ZONA PELLUCIDA SPERM-BINDING PROTEIN 1"/>
    <property type="match status" value="1"/>
</dbReference>
<evidence type="ECO:0000256" key="7">
    <source>
        <dbReference type="ARBA" id="ARBA00022729"/>
    </source>
</evidence>
<feature type="compositionally biased region" description="Polar residues" evidence="15">
    <location>
        <begin position="280"/>
        <end position="296"/>
    </location>
</feature>
<comment type="caution">
    <text evidence="19">The sequence shown here is derived from an EMBL/GenBank/DDBJ whole genome shotgun (WGS) entry which is preliminary data.</text>
</comment>